<comment type="caution">
    <text evidence="1">The sequence shown here is derived from an EMBL/GenBank/DDBJ whole genome shotgun (WGS) entry which is preliminary data.</text>
</comment>
<accession>A0A1E7JRQ6</accession>
<dbReference type="STRING" id="1075402.AN216_25220"/>
<dbReference type="AlphaFoldDB" id="A0A1E7JRQ6"/>
<proteinExistence type="predicted"/>
<name>A0A1E7JRQ6_9ACTN</name>
<dbReference type="Proteomes" id="UP000176101">
    <property type="component" value="Unassembled WGS sequence"/>
</dbReference>
<evidence type="ECO:0000313" key="2">
    <source>
        <dbReference type="Proteomes" id="UP000176101"/>
    </source>
</evidence>
<sequence length="150" mass="16307">MLVAVLAGCSSAAEESGPAVPSPAGKTAEACRALHAKLPERVLAEKRTKTEPRSEYTANWGDPRIELRCGVPEPEVLQPESEHYNPTSEGAVVNGVHWLFEERADGYRFTSVERLSFVEVTVPDEYAPEVGALTDLATALRETVPKTTED</sequence>
<keyword evidence="2" id="KW-1185">Reference proteome</keyword>
<reference evidence="1 2" key="1">
    <citation type="journal article" date="2016" name="Front. Microbiol.">
        <title>Comparative Genomics Analysis of Streptomyces Species Reveals Their Adaptation to the Marine Environment and Their Diversity at the Genomic Level.</title>
        <authorList>
            <person name="Tian X."/>
            <person name="Zhang Z."/>
            <person name="Yang T."/>
            <person name="Chen M."/>
            <person name="Li J."/>
            <person name="Chen F."/>
            <person name="Yang J."/>
            <person name="Li W."/>
            <person name="Zhang B."/>
            <person name="Zhang Z."/>
            <person name="Wu J."/>
            <person name="Zhang C."/>
            <person name="Long L."/>
            <person name="Xiao J."/>
        </authorList>
    </citation>
    <scope>NUCLEOTIDE SEQUENCE [LARGE SCALE GENOMIC DNA]</scope>
    <source>
        <strain evidence="1 2">SCSIO 02100</strain>
    </source>
</reference>
<protein>
    <recommendedName>
        <fullName evidence="3">DUF3515 domain-containing protein</fullName>
    </recommendedName>
</protein>
<dbReference type="EMBL" id="LJGU01000158">
    <property type="protein sequence ID" value="OEU91464.1"/>
    <property type="molecule type" value="Genomic_DNA"/>
</dbReference>
<evidence type="ECO:0000313" key="1">
    <source>
        <dbReference type="EMBL" id="OEU91464.1"/>
    </source>
</evidence>
<dbReference type="InterPro" id="IPR021903">
    <property type="entry name" value="DUF3515"/>
</dbReference>
<gene>
    <name evidence="1" type="ORF">AN216_25220</name>
</gene>
<dbReference type="Pfam" id="PF12028">
    <property type="entry name" value="DUF3515"/>
    <property type="match status" value="1"/>
</dbReference>
<organism evidence="1 2">
    <name type="scientific">Streptomyces oceani</name>
    <dbReference type="NCBI Taxonomy" id="1075402"/>
    <lineage>
        <taxon>Bacteria</taxon>
        <taxon>Bacillati</taxon>
        <taxon>Actinomycetota</taxon>
        <taxon>Actinomycetes</taxon>
        <taxon>Kitasatosporales</taxon>
        <taxon>Streptomycetaceae</taxon>
        <taxon>Streptomyces</taxon>
    </lineage>
</organism>
<evidence type="ECO:0008006" key="3">
    <source>
        <dbReference type="Google" id="ProtNLM"/>
    </source>
</evidence>